<organism evidence="1 2">
    <name type="scientific">Paraburkholderia terrae</name>
    <dbReference type="NCBI Taxonomy" id="311230"/>
    <lineage>
        <taxon>Bacteria</taxon>
        <taxon>Pseudomonadati</taxon>
        <taxon>Pseudomonadota</taxon>
        <taxon>Betaproteobacteria</taxon>
        <taxon>Burkholderiales</taxon>
        <taxon>Burkholderiaceae</taxon>
        <taxon>Paraburkholderia</taxon>
    </lineage>
</organism>
<sequence length="58" mass="6884">MPVCRWRLRARAFETGYADWAFCWYRATLMGCERETGAGPQRVNGRPVTRFRSERFPI</sequence>
<reference evidence="1 2" key="1">
    <citation type="journal article" date="2022" name="Front. Microbiol.">
        <title>Identification and characterization of a novel class of self-sufficient cytochrome P450 hydroxylase involved in cyclohexanecarboxylate degradation in Paraburkholderia terrae strain KU-64.</title>
        <authorList>
            <person name="Yamamoto T."/>
            <person name="Hasegawa Y."/>
            <person name="Iwaki H."/>
        </authorList>
    </citation>
    <scope>NUCLEOTIDE SEQUENCE [LARGE SCALE GENOMIC DNA]</scope>
    <source>
        <strain evidence="1 2">KU-64</strain>
    </source>
</reference>
<dbReference type="Proteomes" id="UP001319874">
    <property type="component" value="Chromosome 4"/>
</dbReference>
<protein>
    <submittedName>
        <fullName evidence="1">Uncharacterized protein</fullName>
    </submittedName>
</protein>
<dbReference type="EMBL" id="AP024958">
    <property type="protein sequence ID" value="BCZ85314.1"/>
    <property type="molecule type" value="Genomic_DNA"/>
</dbReference>
<accession>A0ABM7U2E7</accession>
<proteinExistence type="predicted"/>
<name>A0ABM7U2E7_9BURK</name>
<keyword evidence="2" id="KW-1185">Reference proteome</keyword>
<gene>
    <name evidence="1" type="ORF">PTKU64_89890</name>
</gene>
<evidence type="ECO:0000313" key="1">
    <source>
        <dbReference type="EMBL" id="BCZ85314.1"/>
    </source>
</evidence>
<evidence type="ECO:0000313" key="2">
    <source>
        <dbReference type="Proteomes" id="UP001319874"/>
    </source>
</evidence>